<keyword evidence="2" id="KW-0472">Membrane</keyword>
<feature type="transmembrane region" description="Helical" evidence="2">
    <location>
        <begin position="306"/>
        <end position="335"/>
    </location>
</feature>
<reference evidence="5" key="1">
    <citation type="submission" date="2022-11" db="EMBL/GenBank/DDBJ databases">
        <authorList>
            <person name="Petersen C."/>
        </authorList>
    </citation>
    <scope>NUCLEOTIDE SEQUENCE</scope>
    <source>
        <strain evidence="5">IBT 19713</strain>
    </source>
</reference>
<gene>
    <name evidence="5" type="ORF">N7468_008021</name>
</gene>
<feature type="domain" description="DUF7728" evidence="4">
    <location>
        <begin position="55"/>
        <end position="187"/>
    </location>
</feature>
<dbReference type="EMBL" id="JAPQKS010000006">
    <property type="protein sequence ID" value="KAJ5223479.1"/>
    <property type="molecule type" value="Genomic_DNA"/>
</dbReference>
<dbReference type="GeneID" id="83204620"/>
<comment type="caution">
    <text evidence="5">The sequence shown here is derived from an EMBL/GenBank/DDBJ whole genome shotgun (WGS) entry which is preliminary data.</text>
</comment>
<protein>
    <recommendedName>
        <fullName evidence="4">DUF7728 domain-containing protein</fullName>
    </recommendedName>
</protein>
<dbReference type="PANTHER" id="PTHR40622:SF2">
    <property type="match status" value="1"/>
</dbReference>
<keyword evidence="3" id="KW-0732">Signal</keyword>
<evidence type="ECO:0000313" key="5">
    <source>
        <dbReference type="EMBL" id="KAJ5223479.1"/>
    </source>
</evidence>
<dbReference type="PANTHER" id="PTHR40622">
    <property type="match status" value="1"/>
</dbReference>
<dbReference type="OrthoDB" id="5409353at2759"/>
<dbReference type="Proteomes" id="UP001150941">
    <property type="component" value="Unassembled WGS sequence"/>
</dbReference>
<evidence type="ECO:0000256" key="2">
    <source>
        <dbReference type="SAM" id="Phobius"/>
    </source>
</evidence>
<dbReference type="AlphaFoldDB" id="A0A9W9NRX4"/>
<dbReference type="Pfam" id="PF24854">
    <property type="entry name" value="DUF7728"/>
    <property type="match status" value="1"/>
</dbReference>
<dbReference type="InterPro" id="IPR056145">
    <property type="entry name" value="DUF7728"/>
</dbReference>
<evidence type="ECO:0000256" key="1">
    <source>
        <dbReference type="SAM" id="MobiDB-lite"/>
    </source>
</evidence>
<feature type="region of interest" description="Disordered" evidence="1">
    <location>
        <begin position="230"/>
        <end position="291"/>
    </location>
</feature>
<keyword evidence="2" id="KW-1133">Transmembrane helix</keyword>
<feature type="chain" id="PRO_5040719391" description="DUF7728 domain-containing protein" evidence="3">
    <location>
        <begin position="19"/>
        <end position="385"/>
    </location>
</feature>
<proteinExistence type="predicted"/>
<evidence type="ECO:0000259" key="4">
    <source>
        <dbReference type="Pfam" id="PF24854"/>
    </source>
</evidence>
<feature type="compositionally biased region" description="Basic residues" evidence="1">
    <location>
        <begin position="282"/>
        <end position="291"/>
    </location>
</feature>
<dbReference type="RefSeq" id="XP_058327662.1">
    <property type="nucleotide sequence ID" value="XM_058477317.1"/>
</dbReference>
<feature type="compositionally biased region" description="Basic and acidic residues" evidence="1">
    <location>
        <begin position="267"/>
        <end position="281"/>
    </location>
</feature>
<evidence type="ECO:0000313" key="6">
    <source>
        <dbReference type="Proteomes" id="UP001150941"/>
    </source>
</evidence>
<evidence type="ECO:0000256" key="3">
    <source>
        <dbReference type="SAM" id="SignalP"/>
    </source>
</evidence>
<feature type="signal peptide" evidence="3">
    <location>
        <begin position="1"/>
        <end position="18"/>
    </location>
</feature>
<reference evidence="5" key="2">
    <citation type="journal article" date="2023" name="IMA Fungus">
        <title>Comparative genomic study of the Penicillium genus elucidates a diverse pangenome and 15 lateral gene transfer events.</title>
        <authorList>
            <person name="Petersen C."/>
            <person name="Sorensen T."/>
            <person name="Nielsen M.R."/>
            <person name="Sondergaard T.E."/>
            <person name="Sorensen J.L."/>
            <person name="Fitzpatrick D.A."/>
            <person name="Frisvad J.C."/>
            <person name="Nielsen K.L."/>
        </authorList>
    </citation>
    <scope>NUCLEOTIDE SEQUENCE</scope>
    <source>
        <strain evidence="5">IBT 19713</strain>
    </source>
</reference>
<name>A0A9W9NRX4_9EURO</name>
<organism evidence="5 6">
    <name type="scientific">Penicillium chermesinum</name>
    <dbReference type="NCBI Taxonomy" id="63820"/>
    <lineage>
        <taxon>Eukaryota</taxon>
        <taxon>Fungi</taxon>
        <taxon>Dikarya</taxon>
        <taxon>Ascomycota</taxon>
        <taxon>Pezizomycotina</taxon>
        <taxon>Eurotiomycetes</taxon>
        <taxon>Eurotiomycetidae</taxon>
        <taxon>Eurotiales</taxon>
        <taxon>Aspergillaceae</taxon>
        <taxon>Penicillium</taxon>
    </lineage>
</organism>
<keyword evidence="6" id="KW-1185">Reference proteome</keyword>
<feature type="region of interest" description="Disordered" evidence="1">
    <location>
        <begin position="344"/>
        <end position="385"/>
    </location>
</feature>
<keyword evidence="2" id="KW-0812">Transmembrane</keyword>
<sequence>MLTRSILLGGMAAMSAHALLVIPEMNPEFVEAPPIDDAPMSIQPVPSEDVTFGVVLPCTDCPFREVDAEGVVSWTDGKPSSLLLEFSLEDNHLLANNHQIFPPVPPLPISAVQYAADGQKSEPVLVGYALEITPLQAPSDAPGTDLLDVRFTILDLEAHPVPVDTVTITLIQTPSGGVLIADTNIEETAPPPEKLSWKKCNGKAKCLQDLVFHRIQGLLRSAKDRIIGMGKAGRKGCHGKNQGVKGMGGHHKHDDDEGPMGHHPHHGEHGEKLHPDYDEGRHHHPHHMHHPHGALARTFSRIVRFIIVPGLIGGLAGFAASVIGMLVGKAIVFVWQRYRGRKSQEHKAAWEDGNTSEKQGLMTDSSEEDLPAYVEGAEVRHSEDH</sequence>
<accession>A0A9W9NRX4</accession>